<dbReference type="AlphaFoldDB" id="A0A4Y2M7L2"/>
<gene>
    <name evidence="2" type="ORF">AVEN_137777_1</name>
</gene>
<name>A0A4Y2M7L2_ARAVE</name>
<evidence type="ECO:0000313" key="3">
    <source>
        <dbReference type="Proteomes" id="UP000499080"/>
    </source>
</evidence>
<evidence type="ECO:0000256" key="1">
    <source>
        <dbReference type="SAM" id="SignalP"/>
    </source>
</evidence>
<dbReference type="EMBL" id="BGPR01006950">
    <property type="protein sequence ID" value="GBN23088.1"/>
    <property type="molecule type" value="Genomic_DNA"/>
</dbReference>
<protein>
    <submittedName>
        <fullName evidence="2">Uncharacterized protein</fullName>
    </submittedName>
</protein>
<keyword evidence="1" id="KW-0732">Signal</keyword>
<feature type="signal peptide" evidence="1">
    <location>
        <begin position="1"/>
        <end position="28"/>
    </location>
</feature>
<reference evidence="2 3" key="1">
    <citation type="journal article" date="2019" name="Sci. Rep.">
        <title>Orb-weaving spider Araneus ventricosus genome elucidates the spidroin gene catalogue.</title>
        <authorList>
            <person name="Kono N."/>
            <person name="Nakamura H."/>
            <person name="Ohtoshi R."/>
            <person name="Moran D.A.P."/>
            <person name="Shinohara A."/>
            <person name="Yoshida Y."/>
            <person name="Fujiwara M."/>
            <person name="Mori M."/>
            <person name="Tomita M."/>
            <person name="Arakawa K."/>
        </authorList>
    </citation>
    <scope>NUCLEOTIDE SEQUENCE [LARGE SCALE GENOMIC DNA]</scope>
</reference>
<comment type="caution">
    <text evidence="2">The sequence shown here is derived from an EMBL/GenBank/DDBJ whole genome shotgun (WGS) entry which is preliminary data.</text>
</comment>
<accession>A0A4Y2M7L2</accession>
<sequence length="69" mass="7760">MKIILCIASLLNLLILHGVCNVLQSSEGEDMISCHYHFVCDLNETQKLLELEELSEQVALNASFKVQIN</sequence>
<organism evidence="2 3">
    <name type="scientific">Araneus ventricosus</name>
    <name type="common">Orbweaver spider</name>
    <name type="synonym">Epeira ventricosa</name>
    <dbReference type="NCBI Taxonomy" id="182803"/>
    <lineage>
        <taxon>Eukaryota</taxon>
        <taxon>Metazoa</taxon>
        <taxon>Ecdysozoa</taxon>
        <taxon>Arthropoda</taxon>
        <taxon>Chelicerata</taxon>
        <taxon>Arachnida</taxon>
        <taxon>Araneae</taxon>
        <taxon>Araneomorphae</taxon>
        <taxon>Entelegynae</taxon>
        <taxon>Araneoidea</taxon>
        <taxon>Araneidae</taxon>
        <taxon>Araneus</taxon>
    </lineage>
</organism>
<dbReference type="Proteomes" id="UP000499080">
    <property type="component" value="Unassembled WGS sequence"/>
</dbReference>
<evidence type="ECO:0000313" key="2">
    <source>
        <dbReference type="EMBL" id="GBN23088.1"/>
    </source>
</evidence>
<feature type="chain" id="PRO_5021254165" evidence="1">
    <location>
        <begin position="29"/>
        <end position="69"/>
    </location>
</feature>
<keyword evidence="3" id="KW-1185">Reference proteome</keyword>
<proteinExistence type="predicted"/>